<accession>E1TIU5</accession>
<feature type="compositionally biased region" description="Polar residues" evidence="1">
    <location>
        <begin position="47"/>
        <end position="57"/>
    </location>
</feature>
<feature type="compositionally biased region" description="Polar residues" evidence="1">
    <location>
        <begin position="94"/>
        <end position="108"/>
    </location>
</feature>
<gene>
    <name evidence="2" type="ordered locus">BC1003_3715</name>
</gene>
<organism evidence="2">
    <name type="scientific">Burkholderia sp. (strain CCGE1003)</name>
    <dbReference type="NCBI Taxonomy" id="640512"/>
    <lineage>
        <taxon>Bacteria</taxon>
        <taxon>Pseudomonadati</taxon>
        <taxon>Pseudomonadota</taxon>
        <taxon>Betaproteobacteria</taxon>
        <taxon>Burkholderiales</taxon>
        <taxon>Burkholderiaceae</taxon>
        <taxon>Burkholderia</taxon>
    </lineage>
</organism>
<dbReference type="KEGG" id="bgf:BC1003_3715"/>
<dbReference type="AlphaFoldDB" id="E1TIU5"/>
<dbReference type="EMBL" id="CP002218">
    <property type="protein sequence ID" value="ADN59655.1"/>
    <property type="molecule type" value="Genomic_DNA"/>
</dbReference>
<sequence>MQPGTQPESHADTKPGTTPNAKSETKPETMPNIAPDTRTDAQRDTQPDMQSGTSRANANAAEPSPEVKARNQPSGTHYVEPSPLGIEPVVQTGVDRQTNPPRSNQHPEQTAEVPLGTGAHGEPAGGGGRASHKN</sequence>
<reference evidence="2" key="1">
    <citation type="submission" date="2010-09" db="EMBL/GenBank/DDBJ databases">
        <title>Complete sequence of chromosome2 of Burkholderia sp. CCGE1003.</title>
        <authorList>
            <consortium name="US DOE Joint Genome Institute"/>
            <person name="Lucas S."/>
            <person name="Copeland A."/>
            <person name="Lapidus A."/>
            <person name="Cheng J.-F."/>
            <person name="Bruce D."/>
            <person name="Goodwin L."/>
            <person name="Pitluck S."/>
            <person name="Daligault H."/>
            <person name="Davenport K."/>
            <person name="Detter J.C."/>
            <person name="Han C."/>
            <person name="Tapia R."/>
            <person name="Land M."/>
            <person name="Hauser L."/>
            <person name="Jeffries C."/>
            <person name="Kyrpides N."/>
            <person name="Ivanova N."/>
            <person name="Ovchinnikova G."/>
            <person name="Martinez-Romero E."/>
            <person name="Rogel M.A."/>
            <person name="Auchtung J."/>
            <person name="Tiedje J.M."/>
            <person name="Woyke T."/>
        </authorList>
    </citation>
    <scope>NUCLEOTIDE SEQUENCE</scope>
    <source>
        <strain evidence="2">CCGE1003</strain>
    </source>
</reference>
<dbReference type="HOGENOM" id="CLU_156409_0_0_4"/>
<feature type="compositionally biased region" description="Basic and acidic residues" evidence="1">
    <location>
        <begin position="37"/>
        <end position="46"/>
    </location>
</feature>
<dbReference type="STRING" id="640512.BC1003_3715"/>
<name>E1TIU5_BURSG</name>
<protein>
    <submittedName>
        <fullName evidence="2">Uncharacterized protein</fullName>
    </submittedName>
</protein>
<dbReference type="eggNOG" id="ENOG50316QM">
    <property type="taxonomic scope" value="Bacteria"/>
</dbReference>
<feature type="region of interest" description="Disordered" evidence="1">
    <location>
        <begin position="1"/>
        <end position="134"/>
    </location>
</feature>
<feature type="compositionally biased region" description="Gly residues" evidence="1">
    <location>
        <begin position="123"/>
        <end position="134"/>
    </location>
</feature>
<evidence type="ECO:0000256" key="1">
    <source>
        <dbReference type="SAM" id="MobiDB-lite"/>
    </source>
</evidence>
<evidence type="ECO:0000313" key="2">
    <source>
        <dbReference type="EMBL" id="ADN59655.1"/>
    </source>
</evidence>
<proteinExistence type="predicted"/>